<organism evidence="3 4">
    <name type="scientific">Desulfurobacterium thermolithotrophum (strain DSM 11699 / BSA)</name>
    <dbReference type="NCBI Taxonomy" id="868864"/>
    <lineage>
        <taxon>Bacteria</taxon>
        <taxon>Pseudomonadati</taxon>
        <taxon>Aquificota</taxon>
        <taxon>Aquificia</taxon>
        <taxon>Desulfurobacteriales</taxon>
        <taxon>Desulfurobacteriaceae</taxon>
        <taxon>Desulfurobacterium</taxon>
    </lineage>
</organism>
<gene>
    <name evidence="3" type="ordered locus">Dester_0645</name>
</gene>
<proteinExistence type="predicted"/>
<evidence type="ECO:0000259" key="2">
    <source>
        <dbReference type="Pfam" id="PF26309"/>
    </source>
</evidence>
<protein>
    <submittedName>
        <fullName evidence="3">Uncharacterized protein</fullName>
    </submittedName>
</protein>
<name>F0S373_DESTD</name>
<dbReference type="Proteomes" id="UP000007102">
    <property type="component" value="Chromosome"/>
</dbReference>
<keyword evidence="4" id="KW-1185">Reference proteome</keyword>
<sequence>MELKGEFKSILEIIDLFQIISLGEKNEKFLLLGKEGKVFFYFKEGKIVNFDTDIPILQKLKEKVFIKEILFKEAIKSVMHYIFLWEGGKFHSFEEEINVEEVGNENVLDLIMEFTKEIDELPSSLTDLLRKNSSFSFSEELVVDKVTLDKKDWKILVRLIKGEPIKEVIFSFMPLNESLSKISKFINAGLIKIDIDIIEKETTTSKLPFTSVIPQDKLESLKEILIETMGPMGEFLIDEALEELKIFEIPIEMSEKFVETLIEKIPESCITDEEIFKERLKKKLLEILET</sequence>
<evidence type="ECO:0000259" key="1">
    <source>
        <dbReference type="Pfam" id="PF14332"/>
    </source>
</evidence>
<dbReference type="STRING" id="868864.Dester_0645"/>
<reference evidence="4" key="2">
    <citation type="submission" date="2011-02" db="EMBL/GenBank/DDBJ databases">
        <title>The complete genome of Desulfurobacterium thermolithotrophum DSM 11699.</title>
        <authorList>
            <consortium name="US DOE Joint Genome Institute (JGI-PGF)"/>
            <person name="Lucas S."/>
            <person name="Copeland A."/>
            <person name="Lapidus A."/>
            <person name="Bruce D."/>
            <person name="Goodwin L."/>
            <person name="Pitluck S."/>
            <person name="Kyrpides N."/>
            <person name="Mavromatis K."/>
            <person name="Pagani I."/>
            <person name="Ivanova N."/>
            <person name="Mikhailova N."/>
            <person name="Daligault H."/>
            <person name="Detter J.C."/>
            <person name="Tapia R."/>
            <person name="Han C."/>
            <person name="Land M."/>
            <person name="Hauser L."/>
            <person name="Markowitz V."/>
            <person name="Cheng J.-F."/>
            <person name="Hugenholtz P."/>
            <person name="Woyke T."/>
            <person name="Wu D."/>
            <person name="Spring S."/>
            <person name="Brambilla E."/>
            <person name="Klenk H.-P."/>
            <person name="Eisen J.A."/>
        </authorList>
    </citation>
    <scope>NUCLEOTIDE SEQUENCE [LARGE SCALE GENOMIC DNA]</scope>
    <source>
        <strain evidence="4">DSM 11699 / BSA</strain>
    </source>
</reference>
<evidence type="ECO:0000313" key="4">
    <source>
        <dbReference type="Proteomes" id="UP000007102"/>
    </source>
</evidence>
<dbReference type="AlphaFoldDB" id="F0S373"/>
<reference evidence="3 4" key="1">
    <citation type="journal article" date="2011" name="Stand. Genomic Sci.">
        <title>Complete genome sequence of the thermophilic sulfur-reducer Desulfurobacterium thermolithotrophum type strain (BSA(T)) from a deep-sea hydrothermal vent.</title>
        <authorList>
            <person name="Goker M."/>
            <person name="Daligault H."/>
            <person name="Mwirichia R."/>
            <person name="Lapidus A."/>
            <person name="Lucas S."/>
            <person name="Deshpande S."/>
            <person name="Pagani I."/>
            <person name="Tapia R."/>
            <person name="Cheng J.F."/>
            <person name="Goodwin L."/>
            <person name="Pitluck S."/>
            <person name="Liolios K."/>
            <person name="Ivanova N."/>
            <person name="Mavromatis K."/>
            <person name="Mikhailova N."/>
            <person name="Pati A."/>
            <person name="Chen A."/>
            <person name="Palaniappan K."/>
            <person name="Han C."/>
            <person name="Land M."/>
            <person name="Hauser L."/>
            <person name="Pan C."/>
            <person name="Brambilla E.M."/>
            <person name="Rohde M."/>
            <person name="Spring S."/>
            <person name="Sikorski J."/>
            <person name="Wirth R."/>
            <person name="Detter J.C."/>
            <person name="Woyke T."/>
            <person name="Bristow J."/>
            <person name="Eisen J.A."/>
            <person name="Markowitz V."/>
            <person name="Hugenholtz P."/>
            <person name="Kyrpides N.C."/>
            <person name="Klenk H.P."/>
        </authorList>
    </citation>
    <scope>NUCLEOTIDE SEQUENCE [LARGE SCALE GENOMIC DNA]</scope>
    <source>
        <strain evidence="4">DSM 11699 / BSA</strain>
    </source>
</reference>
<accession>F0S373</accession>
<dbReference type="Pfam" id="PF14332">
    <property type="entry name" value="DUF4388"/>
    <property type="match status" value="1"/>
</dbReference>
<dbReference type="EMBL" id="CP002543">
    <property type="protein sequence ID" value="ADY73295.1"/>
    <property type="molecule type" value="Genomic_DNA"/>
</dbReference>
<dbReference type="KEGG" id="dte:Dester_0645"/>
<dbReference type="RefSeq" id="WP_013638252.1">
    <property type="nucleotide sequence ID" value="NC_015185.1"/>
</dbReference>
<dbReference type="eggNOG" id="ENOG50338YY">
    <property type="taxonomic scope" value="Bacteria"/>
</dbReference>
<dbReference type="InParanoid" id="F0S373"/>
<dbReference type="HOGENOM" id="CLU_958866_0_0_0"/>
<feature type="domain" description="PatA-like N-terminal" evidence="1">
    <location>
        <begin position="11"/>
        <end position="120"/>
    </location>
</feature>
<evidence type="ECO:0000313" key="3">
    <source>
        <dbReference type="EMBL" id="ADY73295.1"/>
    </source>
</evidence>
<dbReference type="Pfam" id="PF26309">
    <property type="entry name" value="DUF8082"/>
    <property type="match status" value="1"/>
</dbReference>
<dbReference type="OrthoDB" id="14034at2"/>
<feature type="domain" description="DUF8082" evidence="2">
    <location>
        <begin position="217"/>
        <end position="284"/>
    </location>
</feature>
<dbReference type="InterPro" id="IPR025497">
    <property type="entry name" value="PatA-like_N"/>
</dbReference>
<dbReference type="InterPro" id="IPR058395">
    <property type="entry name" value="DUF8082"/>
</dbReference>